<feature type="compositionally biased region" description="Acidic residues" evidence="1">
    <location>
        <begin position="142"/>
        <end position="159"/>
    </location>
</feature>
<dbReference type="Proteomes" id="UP000593562">
    <property type="component" value="Unassembled WGS sequence"/>
</dbReference>
<feature type="region of interest" description="Disordered" evidence="1">
    <location>
        <begin position="177"/>
        <end position="196"/>
    </location>
</feature>
<feature type="compositionally biased region" description="Basic and acidic residues" evidence="1">
    <location>
        <begin position="160"/>
        <end position="170"/>
    </location>
</feature>
<gene>
    <name evidence="2" type="ORF">HS088_TW18G00556</name>
</gene>
<evidence type="ECO:0000256" key="1">
    <source>
        <dbReference type="SAM" id="MobiDB-lite"/>
    </source>
</evidence>
<dbReference type="OrthoDB" id="1112980at2759"/>
<keyword evidence="3" id="KW-1185">Reference proteome</keyword>
<name>A0A7J7CCI1_TRIWF</name>
<dbReference type="InParanoid" id="A0A7J7CCI1"/>
<comment type="caution">
    <text evidence="2">The sequence shown here is derived from an EMBL/GenBank/DDBJ whole genome shotgun (WGS) entry which is preliminary data.</text>
</comment>
<dbReference type="GO" id="GO:0000492">
    <property type="term" value="P:box C/D snoRNP assembly"/>
    <property type="evidence" value="ECO:0007669"/>
    <property type="project" value="InterPro"/>
</dbReference>
<dbReference type="PANTHER" id="PTHR28674:SF1">
    <property type="entry name" value="NOP PROTEIN CHAPERONE 1"/>
    <property type="match status" value="1"/>
</dbReference>
<evidence type="ECO:0000313" key="2">
    <source>
        <dbReference type="EMBL" id="KAF5731871.1"/>
    </source>
</evidence>
<dbReference type="EMBL" id="JAAARO010000018">
    <property type="protein sequence ID" value="KAF5731871.1"/>
    <property type="molecule type" value="Genomic_DNA"/>
</dbReference>
<dbReference type="Pfam" id="PF15370">
    <property type="entry name" value="NOPCHAP1"/>
    <property type="match status" value="1"/>
</dbReference>
<sequence>MGRTSKDLLALEHKNSSATSSIESALLVCKKDTSAQDKQPELEKKPVTASLPQSQVLGKVKDFLGVISGANRMLELNAQDKSMDYDIEALTGNESEIIEMDLMLGVADLHTPDAVAAAESAISGNQPVIALPDSSDDSSQTESDDSSSDDDSDNDDDDEKACFPDKRKKSESIKNVVNETVGKNKSKKRARIVELS</sequence>
<evidence type="ECO:0000313" key="3">
    <source>
        <dbReference type="Proteomes" id="UP000593562"/>
    </source>
</evidence>
<reference evidence="2 3" key="1">
    <citation type="journal article" date="2020" name="Nat. Commun.">
        <title>Genome of Tripterygium wilfordii and identification of cytochrome P450 involved in triptolide biosynthesis.</title>
        <authorList>
            <person name="Tu L."/>
            <person name="Su P."/>
            <person name="Zhang Z."/>
            <person name="Gao L."/>
            <person name="Wang J."/>
            <person name="Hu T."/>
            <person name="Zhou J."/>
            <person name="Zhang Y."/>
            <person name="Zhao Y."/>
            <person name="Liu Y."/>
            <person name="Song Y."/>
            <person name="Tong Y."/>
            <person name="Lu Y."/>
            <person name="Yang J."/>
            <person name="Xu C."/>
            <person name="Jia M."/>
            <person name="Peters R.J."/>
            <person name="Huang L."/>
            <person name="Gao W."/>
        </authorList>
    </citation>
    <scope>NUCLEOTIDE SEQUENCE [LARGE SCALE GENOMIC DNA]</scope>
    <source>
        <strain evidence="3">cv. XIE 37</strain>
        <tissue evidence="2">Leaf</tissue>
    </source>
</reference>
<dbReference type="AlphaFoldDB" id="A0A7J7CCI1"/>
<dbReference type="InterPro" id="IPR027921">
    <property type="entry name" value="NOPCHAP1"/>
</dbReference>
<feature type="region of interest" description="Disordered" evidence="1">
    <location>
        <begin position="125"/>
        <end position="170"/>
    </location>
</feature>
<dbReference type="GO" id="GO:0062064">
    <property type="term" value="F:box C/D methylation guide snoRNP complex binding"/>
    <property type="evidence" value="ECO:0007669"/>
    <property type="project" value="TreeGrafter"/>
</dbReference>
<proteinExistence type="predicted"/>
<dbReference type="FunCoup" id="A0A7J7CCI1">
    <property type="interactions" value="50"/>
</dbReference>
<organism evidence="2 3">
    <name type="scientific">Tripterygium wilfordii</name>
    <name type="common">Thunder God vine</name>
    <dbReference type="NCBI Taxonomy" id="458696"/>
    <lineage>
        <taxon>Eukaryota</taxon>
        <taxon>Viridiplantae</taxon>
        <taxon>Streptophyta</taxon>
        <taxon>Embryophyta</taxon>
        <taxon>Tracheophyta</taxon>
        <taxon>Spermatophyta</taxon>
        <taxon>Magnoliopsida</taxon>
        <taxon>eudicotyledons</taxon>
        <taxon>Gunneridae</taxon>
        <taxon>Pentapetalae</taxon>
        <taxon>rosids</taxon>
        <taxon>fabids</taxon>
        <taxon>Celastrales</taxon>
        <taxon>Celastraceae</taxon>
        <taxon>Tripterygium</taxon>
    </lineage>
</organism>
<dbReference type="PANTHER" id="PTHR28674">
    <property type="entry name" value="SIMILAR TO DNA SEGMENT, CHR 10, WAYNE STATE UNIVERSITY 102,-EXPRESSED"/>
    <property type="match status" value="1"/>
</dbReference>
<accession>A0A7J7CCI1</accession>
<protein>
    <submittedName>
        <fullName evidence="2">Uncharacterized protein</fullName>
    </submittedName>
</protein>